<organism evidence="2 3">
    <name type="scientific">Phytophthora lilii</name>
    <dbReference type="NCBI Taxonomy" id="2077276"/>
    <lineage>
        <taxon>Eukaryota</taxon>
        <taxon>Sar</taxon>
        <taxon>Stramenopiles</taxon>
        <taxon>Oomycota</taxon>
        <taxon>Peronosporomycetes</taxon>
        <taxon>Peronosporales</taxon>
        <taxon>Peronosporaceae</taxon>
        <taxon>Phytophthora</taxon>
    </lineage>
</organism>
<dbReference type="PROSITE" id="PS00888">
    <property type="entry name" value="CNMP_BINDING_1"/>
    <property type="match status" value="1"/>
</dbReference>
<dbReference type="SUPFAM" id="SSF51206">
    <property type="entry name" value="cAMP-binding domain-like"/>
    <property type="match status" value="1"/>
</dbReference>
<evidence type="ECO:0000313" key="2">
    <source>
        <dbReference type="EMBL" id="GMF15952.1"/>
    </source>
</evidence>
<dbReference type="EMBL" id="BSXW01000236">
    <property type="protein sequence ID" value="GMF15952.1"/>
    <property type="molecule type" value="Genomic_DNA"/>
</dbReference>
<dbReference type="InterPro" id="IPR018488">
    <property type="entry name" value="cNMP-bd_CS"/>
</dbReference>
<accession>A0A9W6WTC1</accession>
<dbReference type="PROSITE" id="PS50042">
    <property type="entry name" value="CNMP_BINDING_3"/>
    <property type="match status" value="1"/>
</dbReference>
<gene>
    <name evidence="2" type="ORF">Plil01_000558500</name>
</gene>
<reference evidence="2" key="1">
    <citation type="submission" date="2023-04" db="EMBL/GenBank/DDBJ databases">
        <title>Phytophthora lilii NBRC 32176.</title>
        <authorList>
            <person name="Ichikawa N."/>
            <person name="Sato H."/>
            <person name="Tonouchi N."/>
        </authorList>
    </citation>
    <scope>NUCLEOTIDE SEQUENCE</scope>
    <source>
        <strain evidence="2">NBRC 32176</strain>
    </source>
</reference>
<dbReference type="Gene3D" id="2.60.120.10">
    <property type="entry name" value="Jelly Rolls"/>
    <property type="match status" value="1"/>
</dbReference>
<dbReference type="InterPro" id="IPR018490">
    <property type="entry name" value="cNMP-bd_dom_sf"/>
</dbReference>
<keyword evidence="3" id="KW-1185">Reference proteome</keyword>
<dbReference type="InterPro" id="IPR014710">
    <property type="entry name" value="RmlC-like_jellyroll"/>
</dbReference>
<evidence type="ECO:0000313" key="3">
    <source>
        <dbReference type="Proteomes" id="UP001165083"/>
    </source>
</evidence>
<protein>
    <submittedName>
        <fullName evidence="2">Unnamed protein product</fullName>
    </submittedName>
</protein>
<dbReference type="InterPro" id="IPR000595">
    <property type="entry name" value="cNMP-bd_dom"/>
</dbReference>
<name>A0A9W6WTC1_9STRA</name>
<comment type="caution">
    <text evidence="2">The sequence shown here is derived from an EMBL/GenBank/DDBJ whole genome shotgun (WGS) entry which is preliminary data.</text>
</comment>
<evidence type="ECO:0000259" key="1">
    <source>
        <dbReference type="PROSITE" id="PS50042"/>
    </source>
</evidence>
<proteinExistence type="predicted"/>
<sequence length="94" mass="9979">MEASITRMLVSQFTQVLVSRDEFVIKLGDSGSDMFFVSTGVLDVLLPAEIANGPKVTFKVVAGVLAGLIAGATPNRIGPMPDDMLVHQSKRSTS</sequence>
<feature type="domain" description="Cyclic nucleotide-binding" evidence="1">
    <location>
        <begin position="1"/>
        <end position="70"/>
    </location>
</feature>
<dbReference type="AlphaFoldDB" id="A0A9W6WTC1"/>
<dbReference type="OrthoDB" id="118333at2759"/>
<dbReference type="Proteomes" id="UP001165083">
    <property type="component" value="Unassembled WGS sequence"/>
</dbReference>